<gene>
    <name evidence="2" type="ORF">ECIG_00185</name>
</gene>
<dbReference type="HOGENOM" id="CLU_217544_0_0_6"/>
<dbReference type="Proteomes" id="UP000004710">
    <property type="component" value="Unassembled WGS sequence"/>
</dbReference>
<evidence type="ECO:0000313" key="3">
    <source>
        <dbReference type="Proteomes" id="UP000004710"/>
    </source>
</evidence>
<dbReference type="AlphaFoldDB" id="F4SVG5"/>
<feature type="region of interest" description="Disordered" evidence="1">
    <location>
        <begin position="1"/>
        <end position="24"/>
    </location>
</feature>
<organism evidence="2 3">
    <name type="scientific">Escherichia coli M605</name>
    <dbReference type="NCBI Taxonomy" id="656417"/>
    <lineage>
        <taxon>Bacteria</taxon>
        <taxon>Pseudomonadati</taxon>
        <taxon>Pseudomonadota</taxon>
        <taxon>Gammaproteobacteria</taxon>
        <taxon>Enterobacterales</taxon>
        <taxon>Enterobacteriaceae</taxon>
        <taxon>Escherichia</taxon>
    </lineage>
</organism>
<evidence type="ECO:0000313" key="2">
    <source>
        <dbReference type="EMBL" id="EGI16681.1"/>
    </source>
</evidence>
<proteinExistence type="predicted"/>
<protein>
    <submittedName>
        <fullName evidence="2">Uncharacterized protein</fullName>
    </submittedName>
</protein>
<evidence type="ECO:0000256" key="1">
    <source>
        <dbReference type="SAM" id="MobiDB-lite"/>
    </source>
</evidence>
<accession>F4SVG5</accession>
<sequence>MISSRDARSSRNSLISHSNKENMGRMKFPGPCFYLYSKSSISRIS</sequence>
<dbReference type="EMBL" id="GL883901">
    <property type="protein sequence ID" value="EGI16681.1"/>
    <property type="molecule type" value="Genomic_DNA"/>
</dbReference>
<reference evidence="2 3" key="1">
    <citation type="submission" date="2010-01" db="EMBL/GenBank/DDBJ databases">
        <title>The Genome Sequence of Escherichia coli M605.</title>
        <authorList>
            <consortium name="The Broad Institute Genome Sequencing Platform"/>
            <consortium name="The Broad Institute Genome Sequencing Center for Infectious Disease"/>
            <person name="Feldgarden M."/>
            <person name="Gordon D.M."/>
            <person name="Johnson J.R."/>
            <person name="Johnston B.D."/>
            <person name="Young S."/>
            <person name="Zeng Q."/>
            <person name="Koehrsen M."/>
            <person name="Alvarado L."/>
            <person name="Berlin A.M."/>
            <person name="Borenstein D."/>
            <person name="Chapman S.B."/>
            <person name="Chen Z."/>
            <person name="Engels R."/>
            <person name="Freedman E."/>
            <person name="Gellesch M."/>
            <person name="Goldberg J."/>
            <person name="Griggs A."/>
            <person name="Gujja S."/>
            <person name="Heilman E.R."/>
            <person name="Heiman D.I."/>
            <person name="Hepburn T.A."/>
            <person name="Howarth C."/>
            <person name="Jen D."/>
            <person name="Larson L."/>
            <person name="Lewis B."/>
            <person name="Mehta T."/>
            <person name="Park D."/>
            <person name="Pearson M."/>
            <person name="Richards J."/>
            <person name="Roberts A."/>
            <person name="Saif S."/>
            <person name="Shea T.D."/>
            <person name="Shenoy N."/>
            <person name="Sisk P."/>
            <person name="Stolte C."/>
            <person name="Sykes S.N."/>
            <person name="Walk T."/>
            <person name="White J."/>
            <person name="Yandava C."/>
            <person name="Haas B."/>
            <person name="Henn M.R."/>
            <person name="Nusbaum C."/>
            <person name="Birren B."/>
        </authorList>
    </citation>
    <scope>NUCLEOTIDE SEQUENCE [LARGE SCALE GENOMIC DNA]</scope>
    <source>
        <strain evidence="2 3">M605</strain>
    </source>
</reference>
<name>F4SVG5_ECOLX</name>